<dbReference type="EMBL" id="HBEO01021809">
    <property type="protein sequence ID" value="CAD8491957.1"/>
    <property type="molecule type" value="Transcribed_RNA"/>
</dbReference>
<proteinExistence type="predicted"/>
<accession>A0A7S0ERI0</accession>
<evidence type="ECO:0000313" key="1">
    <source>
        <dbReference type="EMBL" id="CAD8491957.1"/>
    </source>
</evidence>
<organism evidence="1">
    <name type="scientific">Hanusia phi</name>
    <dbReference type="NCBI Taxonomy" id="3032"/>
    <lineage>
        <taxon>Eukaryota</taxon>
        <taxon>Cryptophyceae</taxon>
        <taxon>Pyrenomonadales</taxon>
        <taxon>Geminigeraceae</taxon>
        <taxon>Hanusia</taxon>
    </lineage>
</organism>
<reference evidence="1" key="1">
    <citation type="submission" date="2021-01" db="EMBL/GenBank/DDBJ databases">
        <authorList>
            <person name="Corre E."/>
            <person name="Pelletier E."/>
            <person name="Niang G."/>
            <person name="Scheremetjew M."/>
            <person name="Finn R."/>
            <person name="Kale V."/>
            <person name="Holt S."/>
            <person name="Cochrane G."/>
            <person name="Meng A."/>
            <person name="Brown T."/>
            <person name="Cohen L."/>
        </authorList>
    </citation>
    <scope>NUCLEOTIDE SEQUENCE</scope>
    <source>
        <strain evidence="1">CCMP325</strain>
    </source>
</reference>
<dbReference type="AlphaFoldDB" id="A0A7S0ERI0"/>
<name>A0A7S0ERI0_9CRYP</name>
<gene>
    <name evidence="1" type="ORF">HPHI1048_LOCUS14762</name>
</gene>
<sequence length="121" mass="13451">MEGEDAGSGKEKAIFFRMDMVGSNKLHVRAEVKAAYQLHIMHKEARRAQPNGNGRDEQGGMMLVRRGCQSGGKQLLVMTKRKDGAEQQRDLVQQTRLIQEDLAKLNALLACSPVVEKENSS</sequence>
<protein>
    <submittedName>
        <fullName evidence="1">Uncharacterized protein</fullName>
    </submittedName>
</protein>